<comment type="subcellular location">
    <subcellularLocation>
        <location evidence="1 9">Cell membrane</location>
        <topology evidence="1 9">Multi-pass membrane protein</topology>
    </subcellularLocation>
</comment>
<dbReference type="NCBIfam" id="TIGR00796">
    <property type="entry name" value="livcs"/>
    <property type="match status" value="1"/>
</dbReference>
<name>A0A3G9JPI4_9FIRM</name>
<keyword evidence="5 9" id="KW-0812">Transmembrane</keyword>
<dbReference type="GO" id="GO:0015188">
    <property type="term" value="F:L-isoleucine transmembrane transporter activity"/>
    <property type="evidence" value="ECO:0007669"/>
    <property type="project" value="TreeGrafter"/>
</dbReference>
<dbReference type="KEGG" id="ebm:SG0102_28750"/>
<dbReference type="RefSeq" id="WP_125120613.1">
    <property type="nucleotide sequence ID" value="NZ_AP019309.1"/>
</dbReference>
<evidence type="ECO:0000256" key="3">
    <source>
        <dbReference type="ARBA" id="ARBA00022448"/>
    </source>
</evidence>
<keyword evidence="8 9" id="KW-0472">Membrane</keyword>
<feature type="transmembrane region" description="Helical" evidence="9">
    <location>
        <begin position="7"/>
        <end position="25"/>
    </location>
</feature>
<keyword evidence="6 9" id="KW-0029">Amino-acid transport</keyword>
<dbReference type="GO" id="GO:0015190">
    <property type="term" value="F:L-leucine transmembrane transporter activity"/>
    <property type="evidence" value="ECO:0007669"/>
    <property type="project" value="TreeGrafter"/>
</dbReference>
<dbReference type="EMBL" id="AP019309">
    <property type="protein sequence ID" value="BBH27941.1"/>
    <property type="molecule type" value="Genomic_DNA"/>
</dbReference>
<reference evidence="10 11" key="1">
    <citation type="submission" date="2018-11" db="EMBL/GenBank/DDBJ databases">
        <title>Novel Erysipelotrichaceae bacterium isolated from small intestine of a swine.</title>
        <authorList>
            <person name="Kim J.S."/>
            <person name="Choe H."/>
            <person name="Lee Y.R."/>
            <person name="Kim K.M."/>
            <person name="Park D.S."/>
        </authorList>
    </citation>
    <scope>NUCLEOTIDE SEQUENCE [LARGE SCALE GENOMIC DNA]</scope>
    <source>
        <strain evidence="10 11">SG0102</strain>
    </source>
</reference>
<evidence type="ECO:0000256" key="4">
    <source>
        <dbReference type="ARBA" id="ARBA00022475"/>
    </source>
</evidence>
<dbReference type="OrthoDB" id="9783920at2"/>
<comment type="similarity">
    <text evidence="2 9">Belongs to the branched chain amino acid transporter family.</text>
</comment>
<dbReference type="PANTHER" id="PTHR30588:SF0">
    <property type="entry name" value="BRANCHED-CHAIN AMINO ACID PERMEASE BRNQ"/>
    <property type="match status" value="1"/>
</dbReference>
<protein>
    <recommendedName>
        <fullName evidence="9">Branched-chain amino acid transport system carrier protein</fullName>
    </recommendedName>
</protein>
<evidence type="ECO:0000313" key="10">
    <source>
        <dbReference type="EMBL" id="BBH27941.1"/>
    </source>
</evidence>
<dbReference type="InParanoid" id="A0A3G9JPI4"/>
<comment type="function">
    <text evidence="9">Component of the transport system for branched-chain amino acids.</text>
</comment>
<feature type="transmembrane region" description="Helical" evidence="9">
    <location>
        <begin position="310"/>
        <end position="330"/>
    </location>
</feature>
<proteinExistence type="inferred from homology"/>
<dbReference type="FunCoup" id="A0A3G9JPI4">
    <property type="interactions" value="107"/>
</dbReference>
<evidence type="ECO:0000313" key="11">
    <source>
        <dbReference type="Proteomes" id="UP000268059"/>
    </source>
</evidence>
<gene>
    <name evidence="10" type="primary">brnQ-2</name>
    <name evidence="10" type="ORF">SG0102_28750</name>
</gene>
<feature type="transmembrane region" description="Helical" evidence="9">
    <location>
        <begin position="336"/>
        <end position="354"/>
    </location>
</feature>
<evidence type="ECO:0000256" key="9">
    <source>
        <dbReference type="RuleBase" id="RU362122"/>
    </source>
</evidence>
<feature type="transmembrane region" description="Helical" evidence="9">
    <location>
        <begin position="112"/>
        <end position="131"/>
    </location>
</feature>
<evidence type="ECO:0000256" key="7">
    <source>
        <dbReference type="ARBA" id="ARBA00022989"/>
    </source>
</evidence>
<evidence type="ECO:0000256" key="6">
    <source>
        <dbReference type="ARBA" id="ARBA00022970"/>
    </source>
</evidence>
<feature type="transmembrane region" description="Helical" evidence="9">
    <location>
        <begin position="218"/>
        <end position="240"/>
    </location>
</feature>
<feature type="transmembrane region" description="Helical" evidence="9">
    <location>
        <begin position="80"/>
        <end position="100"/>
    </location>
</feature>
<evidence type="ECO:0000256" key="1">
    <source>
        <dbReference type="ARBA" id="ARBA00004651"/>
    </source>
</evidence>
<keyword evidence="7 9" id="KW-1133">Transmembrane helix</keyword>
<evidence type="ECO:0000256" key="2">
    <source>
        <dbReference type="ARBA" id="ARBA00008540"/>
    </source>
</evidence>
<keyword evidence="3 9" id="KW-0813">Transport</keyword>
<keyword evidence="11" id="KW-1185">Reference proteome</keyword>
<feature type="transmembrane region" description="Helical" evidence="9">
    <location>
        <begin position="143"/>
        <end position="163"/>
    </location>
</feature>
<evidence type="ECO:0000256" key="5">
    <source>
        <dbReference type="ARBA" id="ARBA00022692"/>
    </source>
</evidence>
<dbReference type="GO" id="GO:0015820">
    <property type="term" value="P:L-leucine transport"/>
    <property type="evidence" value="ECO:0007669"/>
    <property type="project" value="TreeGrafter"/>
</dbReference>
<feature type="transmembrane region" description="Helical" evidence="9">
    <location>
        <begin position="399"/>
        <end position="418"/>
    </location>
</feature>
<evidence type="ECO:0000256" key="8">
    <source>
        <dbReference type="ARBA" id="ARBA00023136"/>
    </source>
</evidence>
<feature type="transmembrane region" description="Helical" evidence="9">
    <location>
        <begin position="37"/>
        <end position="60"/>
    </location>
</feature>
<dbReference type="AlphaFoldDB" id="A0A3G9JPI4"/>
<dbReference type="GO" id="GO:0015818">
    <property type="term" value="P:isoleucine transport"/>
    <property type="evidence" value="ECO:0007669"/>
    <property type="project" value="TreeGrafter"/>
</dbReference>
<keyword evidence="4" id="KW-1003">Cell membrane</keyword>
<sequence>MKKKDLLVSGLALFAMFFGAGNLIFPPYLGLMSGRLWPLALLGFISIEVVMSCLGIYALFYAGDGPEAISNAVGKKAGMLLNSAAIFLTGIFIAAPRTAATTYEMLVKPINSHIPLWAFSIVFFAVVYLLTRRQTSLVDVIGRFLTPILTISILVLIVIGIMSPDGKIHQPLTSQIMPLSIQTGYQAMDIITAAGFSLILGQNFANMGLHTRKERLKAAAGTCFIAGLILAAIYAGLAYIGAALGVPGLKDVSQAALLVAITSQLLGSFGVRLLGLITACACLTTCVGLFGATASYIDELSHGKIKYSKAIILITVINFIICNLGLTRIIKFASPILTVIVPPIIVILLLLLASKFVKAQLIYQGAALGALVGGFLVMLQDSFKLLPIVKEFPLYNYGFGWILFAFIGGLLGLVITKLKPQPVKETA</sequence>
<dbReference type="InterPro" id="IPR004685">
    <property type="entry name" value="Brnchd-chn_aa_trnsp_Livcs"/>
</dbReference>
<dbReference type="GO" id="GO:0005304">
    <property type="term" value="F:L-valine transmembrane transporter activity"/>
    <property type="evidence" value="ECO:0007669"/>
    <property type="project" value="TreeGrafter"/>
</dbReference>
<feature type="transmembrane region" description="Helical" evidence="9">
    <location>
        <begin position="183"/>
        <end position="206"/>
    </location>
</feature>
<feature type="transmembrane region" description="Helical" evidence="9">
    <location>
        <begin position="361"/>
        <end position="379"/>
    </location>
</feature>
<dbReference type="Proteomes" id="UP000268059">
    <property type="component" value="Chromosome"/>
</dbReference>
<organism evidence="10 11">
    <name type="scientific">Intestinibaculum porci</name>
    <dbReference type="NCBI Taxonomy" id="2487118"/>
    <lineage>
        <taxon>Bacteria</taxon>
        <taxon>Bacillati</taxon>
        <taxon>Bacillota</taxon>
        <taxon>Erysipelotrichia</taxon>
        <taxon>Erysipelotrichales</taxon>
        <taxon>Erysipelotrichaceae</taxon>
        <taxon>Intestinibaculum</taxon>
    </lineage>
</organism>
<feature type="transmembrane region" description="Helical" evidence="9">
    <location>
        <begin position="273"/>
        <end position="298"/>
    </location>
</feature>
<dbReference type="Pfam" id="PF05525">
    <property type="entry name" value="Branch_AA_trans"/>
    <property type="match status" value="1"/>
</dbReference>
<accession>A0A3G9JPI4</accession>
<dbReference type="GO" id="GO:0005886">
    <property type="term" value="C:plasma membrane"/>
    <property type="evidence" value="ECO:0007669"/>
    <property type="project" value="UniProtKB-SubCell"/>
</dbReference>
<dbReference type="PANTHER" id="PTHR30588">
    <property type="entry name" value="BRANCHED-CHAIN AMINO ACID TRANSPORT SYSTEM 2 CARRIER PROTEIN"/>
    <property type="match status" value="1"/>
</dbReference>